<keyword evidence="3" id="KW-1185">Reference proteome</keyword>
<organism evidence="2 3">
    <name type="scientific">Bacillus yunxiaonensis</name>
    <dbReference type="NCBI Taxonomy" id="3127665"/>
    <lineage>
        <taxon>Bacteria</taxon>
        <taxon>Bacillati</taxon>
        <taxon>Bacillota</taxon>
        <taxon>Bacilli</taxon>
        <taxon>Bacillales</taxon>
        <taxon>Bacillaceae</taxon>
        <taxon>Bacillus</taxon>
    </lineage>
</organism>
<evidence type="ECO:0000256" key="1">
    <source>
        <dbReference type="SAM" id="SignalP"/>
    </source>
</evidence>
<proteinExistence type="predicted"/>
<evidence type="ECO:0000313" key="2">
    <source>
        <dbReference type="EMBL" id="MEI4831228.1"/>
    </source>
</evidence>
<dbReference type="RefSeq" id="WP_336483295.1">
    <property type="nucleotide sequence ID" value="NZ_JBAWSV010000006.1"/>
</dbReference>
<protein>
    <recommendedName>
        <fullName evidence="4">Lipoprotein</fullName>
    </recommendedName>
</protein>
<sequence length="123" mass="13496">MKQLKSILLSVVIFSSLLLGGCQTTDKQTNNKTETAQTTKDVREIAWNSLSDSQKKEVIGEWKEAQVSKTIADTKGFVLTDRSFEGQEVTTVMFRSTKSGLLGDIIKLVDEKSGKVVGAGLRE</sequence>
<keyword evidence="1" id="KW-0732">Signal</keyword>
<name>A0ABU8FYY5_9BACI</name>
<comment type="caution">
    <text evidence="2">The sequence shown here is derived from an EMBL/GenBank/DDBJ whole genome shotgun (WGS) entry which is preliminary data.</text>
</comment>
<reference evidence="2 3" key="1">
    <citation type="submission" date="2024-01" db="EMBL/GenBank/DDBJ databases">
        <title>Seven novel Bacillus-like species.</title>
        <authorList>
            <person name="Liu G."/>
        </authorList>
    </citation>
    <scope>NUCLEOTIDE SEQUENCE [LARGE SCALE GENOMIC DNA]</scope>
    <source>
        <strain evidence="2 3">FJAT-53711</strain>
    </source>
</reference>
<gene>
    <name evidence="2" type="ORF">WAX78_17520</name>
</gene>
<dbReference type="Proteomes" id="UP001367922">
    <property type="component" value="Unassembled WGS sequence"/>
</dbReference>
<accession>A0ABU8FYY5</accession>
<dbReference type="EMBL" id="JBAWSV010000006">
    <property type="protein sequence ID" value="MEI4831228.1"/>
    <property type="molecule type" value="Genomic_DNA"/>
</dbReference>
<feature type="signal peptide" evidence="1">
    <location>
        <begin position="1"/>
        <end position="24"/>
    </location>
</feature>
<feature type="chain" id="PRO_5045569529" description="Lipoprotein" evidence="1">
    <location>
        <begin position="25"/>
        <end position="123"/>
    </location>
</feature>
<dbReference type="PROSITE" id="PS51257">
    <property type="entry name" value="PROKAR_LIPOPROTEIN"/>
    <property type="match status" value="1"/>
</dbReference>
<evidence type="ECO:0008006" key="4">
    <source>
        <dbReference type="Google" id="ProtNLM"/>
    </source>
</evidence>
<evidence type="ECO:0000313" key="3">
    <source>
        <dbReference type="Proteomes" id="UP001367922"/>
    </source>
</evidence>